<comment type="caution">
    <text evidence="1">The sequence shown here is derived from an EMBL/GenBank/DDBJ whole genome shotgun (WGS) entry which is preliminary data.</text>
</comment>
<proteinExistence type="predicted"/>
<dbReference type="EMBL" id="JAAAHS010000684">
    <property type="protein sequence ID" value="NBE56995.1"/>
    <property type="molecule type" value="Genomic_DNA"/>
</dbReference>
<gene>
    <name evidence="1" type="ORF">GUY60_37415</name>
</gene>
<evidence type="ECO:0000313" key="1">
    <source>
        <dbReference type="EMBL" id="NBE56995.1"/>
    </source>
</evidence>
<name>A0A964XPW0_9ACTN</name>
<reference evidence="1" key="1">
    <citation type="submission" date="2020-01" db="EMBL/GenBank/DDBJ databases">
        <title>Whole-genome analyses of novel actinobacteria.</title>
        <authorList>
            <person name="Sahin N."/>
        </authorList>
    </citation>
    <scope>NUCLEOTIDE SEQUENCE</scope>
    <source>
        <strain evidence="1">YC537</strain>
    </source>
</reference>
<keyword evidence="2" id="KW-1185">Reference proteome</keyword>
<dbReference type="SUPFAM" id="SSF48498">
    <property type="entry name" value="Tetracyclin repressor-like, C-terminal domain"/>
    <property type="match status" value="1"/>
</dbReference>
<feature type="non-terminal residue" evidence="1">
    <location>
        <position position="1"/>
    </location>
</feature>
<accession>A0A964XPW0</accession>
<sequence length="93" mass="9804">GEGRLRESTLPLFASVVALVTRCRDEEGTDTLVPPTVTAAALWSNLHGIAQLWSWGSLKLALDAAEPEPESGTADALDRLVTAALDAHLGPRS</sequence>
<evidence type="ECO:0000313" key="2">
    <source>
        <dbReference type="Proteomes" id="UP000598297"/>
    </source>
</evidence>
<dbReference type="InterPro" id="IPR036271">
    <property type="entry name" value="Tet_transcr_reg_TetR-rel_C_sf"/>
</dbReference>
<organism evidence="1 2">
    <name type="scientific">Streptomyces boluensis</name>
    <dbReference type="NCBI Taxonomy" id="1775135"/>
    <lineage>
        <taxon>Bacteria</taxon>
        <taxon>Bacillati</taxon>
        <taxon>Actinomycetota</taxon>
        <taxon>Actinomycetes</taxon>
        <taxon>Kitasatosporales</taxon>
        <taxon>Streptomycetaceae</taxon>
        <taxon>Streptomyces</taxon>
    </lineage>
</organism>
<dbReference type="Proteomes" id="UP000598297">
    <property type="component" value="Unassembled WGS sequence"/>
</dbReference>
<dbReference type="AlphaFoldDB" id="A0A964XPW0"/>
<protein>
    <submittedName>
        <fullName evidence="1">TetR/AcrR family transcriptional regulator</fullName>
    </submittedName>
</protein>